<keyword evidence="2" id="KW-0238">DNA-binding</keyword>
<dbReference type="SUPFAM" id="SSF48452">
    <property type="entry name" value="TPR-like"/>
    <property type="match status" value="2"/>
</dbReference>
<dbReference type="SUPFAM" id="SSF52540">
    <property type="entry name" value="P-loop containing nucleoside triphosphate hydrolases"/>
    <property type="match status" value="1"/>
</dbReference>
<proteinExistence type="predicted"/>
<dbReference type="OrthoDB" id="134985at2"/>
<dbReference type="Gene3D" id="3.40.50.300">
    <property type="entry name" value="P-loop containing nucleotide triphosphate hydrolases"/>
    <property type="match status" value="1"/>
</dbReference>
<dbReference type="InterPro" id="IPR000792">
    <property type="entry name" value="Tscrpt_reg_LuxR_C"/>
</dbReference>
<evidence type="ECO:0000313" key="6">
    <source>
        <dbReference type="Proteomes" id="UP000321571"/>
    </source>
</evidence>
<keyword evidence="3" id="KW-0804">Transcription</keyword>
<evidence type="ECO:0000256" key="2">
    <source>
        <dbReference type="ARBA" id="ARBA00023125"/>
    </source>
</evidence>
<gene>
    <name evidence="5" type="ORF">FHP06_08100</name>
</gene>
<dbReference type="Pfam" id="PF17874">
    <property type="entry name" value="TPR_MalT"/>
    <property type="match status" value="1"/>
</dbReference>
<name>A0A5C8NKM4_9ACTN</name>
<keyword evidence="1" id="KW-0805">Transcription regulation</keyword>
<feature type="domain" description="HTH luxR-type" evidence="4">
    <location>
        <begin position="820"/>
        <end position="885"/>
    </location>
</feature>
<evidence type="ECO:0000256" key="1">
    <source>
        <dbReference type="ARBA" id="ARBA00023015"/>
    </source>
</evidence>
<dbReference type="InterPro" id="IPR027417">
    <property type="entry name" value="P-loop_NTPase"/>
</dbReference>
<dbReference type="InterPro" id="IPR059106">
    <property type="entry name" value="WHD_MalT"/>
</dbReference>
<dbReference type="Proteomes" id="UP000321571">
    <property type="component" value="Unassembled WGS sequence"/>
</dbReference>
<comment type="caution">
    <text evidence="5">The sequence shown here is derived from an EMBL/GenBank/DDBJ whole genome shotgun (WGS) entry which is preliminary data.</text>
</comment>
<dbReference type="InterPro" id="IPR041617">
    <property type="entry name" value="TPR_MalT"/>
</dbReference>
<dbReference type="Pfam" id="PF00196">
    <property type="entry name" value="GerE"/>
    <property type="match status" value="1"/>
</dbReference>
<dbReference type="Pfam" id="PF13191">
    <property type="entry name" value="AAA_16"/>
    <property type="match status" value="1"/>
</dbReference>
<dbReference type="InterPro" id="IPR011990">
    <property type="entry name" value="TPR-like_helical_dom_sf"/>
</dbReference>
<dbReference type="RefSeq" id="WP_147685607.1">
    <property type="nucleotide sequence ID" value="NZ_VDUX01000003.1"/>
</dbReference>
<dbReference type="PANTHER" id="PTHR44688">
    <property type="entry name" value="DNA-BINDING TRANSCRIPTIONAL ACTIVATOR DEVR_DOSR"/>
    <property type="match status" value="1"/>
</dbReference>
<dbReference type="SUPFAM" id="SSF46894">
    <property type="entry name" value="C-terminal effector domain of the bipartite response regulators"/>
    <property type="match status" value="1"/>
</dbReference>
<evidence type="ECO:0000256" key="3">
    <source>
        <dbReference type="ARBA" id="ARBA00023163"/>
    </source>
</evidence>
<dbReference type="PROSITE" id="PS50043">
    <property type="entry name" value="HTH_LUXR_2"/>
    <property type="match status" value="1"/>
</dbReference>
<evidence type="ECO:0000313" key="5">
    <source>
        <dbReference type="EMBL" id="TXL61381.1"/>
    </source>
</evidence>
<reference evidence="5 6" key="1">
    <citation type="submission" date="2019-06" db="EMBL/GenBank/DDBJ databases">
        <title>Aeromicrobium sp. nov., isolated from a maize field.</title>
        <authorList>
            <person name="Lin S.-Y."/>
            <person name="Tsai C.-F."/>
            <person name="Young C.-C."/>
        </authorList>
    </citation>
    <scope>NUCLEOTIDE SEQUENCE [LARGE SCALE GENOMIC DNA]</scope>
    <source>
        <strain evidence="5 6">CC-CFT486</strain>
    </source>
</reference>
<dbReference type="InterPro" id="IPR036388">
    <property type="entry name" value="WH-like_DNA-bd_sf"/>
</dbReference>
<accession>A0A5C8NKM4</accession>
<dbReference type="PRINTS" id="PR00038">
    <property type="entry name" value="HTHLUXR"/>
</dbReference>
<dbReference type="GO" id="GO:0006355">
    <property type="term" value="P:regulation of DNA-templated transcription"/>
    <property type="evidence" value="ECO:0007669"/>
    <property type="project" value="InterPro"/>
</dbReference>
<dbReference type="EMBL" id="VDUX01000003">
    <property type="protein sequence ID" value="TXL61381.1"/>
    <property type="molecule type" value="Genomic_DNA"/>
</dbReference>
<protein>
    <submittedName>
        <fullName evidence="5">Helix-turn-helix transcriptional regulator</fullName>
    </submittedName>
</protein>
<dbReference type="InterPro" id="IPR041664">
    <property type="entry name" value="AAA_16"/>
</dbReference>
<keyword evidence="6" id="KW-1185">Reference proteome</keyword>
<organism evidence="5 6">
    <name type="scientific">Aeromicrobium terrae</name>
    <dbReference type="NCBI Taxonomy" id="2498846"/>
    <lineage>
        <taxon>Bacteria</taxon>
        <taxon>Bacillati</taxon>
        <taxon>Actinomycetota</taxon>
        <taxon>Actinomycetes</taxon>
        <taxon>Propionibacteriales</taxon>
        <taxon>Nocardioidaceae</taxon>
        <taxon>Aeromicrobium</taxon>
    </lineage>
</organism>
<sequence>MPVLATKLHVPEPRADLVPRPRLQERLADADLGSTRLVLVSAPAGFGKTTVVTQWLAANDARRIAWVSLDTTDDDVRQLLDHVIAALRTTNPDLGQEAQTLVDGASSVPVPAVMTSLVNDLDTLAAPTVLVLDDYHVIDAAPVHEALGFLLDHLPPHVCVVLTTRSDPPLPLARLRSTGGLVELRAADLRFTPDEAGTLLNDVMGLGLGPDAIGTLDERTEGWAAGLQLAALSMRGRDDTAAFVDAFAGSHRFVLDYLVEEVLAGQPDDVSDFLLTTSVLREMDASLADAITGRSDARDVLAALDRGNVFVVPLDDDRTWYRYHHLFADALRARLQAQDPDRVAAIHRAASRWFAEHGYLDDAVRHAFAGDDPERTADLVALAFPDLRKQRRDDTIRQWVRDLPEDTVRRRPLLATAMGWTRLAEGDLDGVEAWLDVAEQALDPAPAVADDLHVPALAAAVAARDQELRELPAMIEAYRASVAQGRGDVDGTTAHAQRALDLAGPDDHFSRGAAAGFLGLAAWAEGDLARAVDTFSGAVASLRAAGNHADALGSSVVLANMWLGRGRPDEARRLYEQALAAAGGAVLSTSGDLHVGLAKILREAGDLAGADEHLDAASRLGDEASLPENRHRWFTAKSGVLRARGDLEGALALLDEAEACFQPGFFPDVHPLAATKARIAVALGRLDDAEHWAASSGVSATDDVAYSLEHAHLTLALLLVAQHDPAALGLLDRIVDAATSAGRDGSVIEARTIRALAHASAGSTSAALDDLSAAIAMGVPVGYARIFLDHDEPVLDLLRAIDSPEAAQLLALADGPIPSTSSEDHDLSERELEVLRLLATDLTGPDISDRLFISVNTLRTHTKHIFTKLDVNTRRAAVSRAADLGLL</sequence>
<evidence type="ECO:0000259" key="4">
    <source>
        <dbReference type="PROSITE" id="PS50043"/>
    </source>
</evidence>
<dbReference type="AlphaFoldDB" id="A0A5C8NKM4"/>
<dbReference type="CDD" id="cd06170">
    <property type="entry name" value="LuxR_C_like"/>
    <property type="match status" value="1"/>
</dbReference>
<dbReference type="InterPro" id="IPR016032">
    <property type="entry name" value="Sig_transdc_resp-reg_C-effctor"/>
</dbReference>
<dbReference type="Pfam" id="PF25873">
    <property type="entry name" value="WHD_MalT"/>
    <property type="match status" value="1"/>
</dbReference>
<dbReference type="Gene3D" id="1.10.10.10">
    <property type="entry name" value="Winged helix-like DNA-binding domain superfamily/Winged helix DNA-binding domain"/>
    <property type="match status" value="1"/>
</dbReference>
<dbReference type="Gene3D" id="1.25.40.10">
    <property type="entry name" value="Tetratricopeptide repeat domain"/>
    <property type="match status" value="1"/>
</dbReference>
<dbReference type="PANTHER" id="PTHR44688:SF16">
    <property type="entry name" value="DNA-BINDING TRANSCRIPTIONAL ACTIVATOR DEVR_DOSR"/>
    <property type="match status" value="1"/>
</dbReference>
<dbReference type="SMART" id="SM00421">
    <property type="entry name" value="HTH_LUXR"/>
    <property type="match status" value="1"/>
</dbReference>
<dbReference type="GO" id="GO:0003677">
    <property type="term" value="F:DNA binding"/>
    <property type="evidence" value="ECO:0007669"/>
    <property type="project" value="UniProtKB-KW"/>
</dbReference>